<feature type="transmembrane region" description="Helical" evidence="11">
    <location>
        <begin position="452"/>
        <end position="474"/>
    </location>
</feature>
<keyword evidence="6" id="KW-0297">G-protein coupled receptor</keyword>
<evidence type="ECO:0000256" key="1">
    <source>
        <dbReference type="ARBA" id="ARBA00004651"/>
    </source>
</evidence>
<evidence type="ECO:0000259" key="12">
    <source>
        <dbReference type="PROSITE" id="PS50261"/>
    </source>
</evidence>
<comment type="similarity">
    <text evidence="2">Belongs to the G-protein coupled receptor 2 family. Mth subfamily.</text>
</comment>
<evidence type="ECO:0000256" key="6">
    <source>
        <dbReference type="ARBA" id="ARBA00023040"/>
    </source>
</evidence>
<dbReference type="Gene3D" id="2.30.160.11">
    <property type="match status" value="1"/>
</dbReference>
<feature type="transmembrane region" description="Helical" evidence="11">
    <location>
        <begin position="12"/>
        <end position="33"/>
    </location>
</feature>
<keyword evidence="14" id="KW-1185">Reference proteome</keyword>
<dbReference type="PANTHER" id="PTHR47154">
    <property type="entry name" value="G-PROTEIN COUPLED RECEPTOR MTH-RELATED"/>
    <property type="match status" value="1"/>
</dbReference>
<dbReference type="SUPFAM" id="SSF63877">
    <property type="entry name" value="Methuselah ectodomain"/>
    <property type="match status" value="1"/>
</dbReference>
<dbReference type="Pfam" id="PF00002">
    <property type="entry name" value="7tm_2"/>
    <property type="match status" value="1"/>
</dbReference>
<keyword evidence="3" id="KW-1003">Cell membrane</keyword>
<keyword evidence="8" id="KW-0675">Receptor</keyword>
<protein>
    <recommendedName>
        <fullName evidence="12">G-protein coupled receptors family 2 profile 2 domain-containing protein</fullName>
    </recommendedName>
</protein>
<evidence type="ECO:0000256" key="3">
    <source>
        <dbReference type="ARBA" id="ARBA00022475"/>
    </source>
</evidence>
<feature type="region of interest" description="Disordered" evidence="10">
    <location>
        <begin position="494"/>
        <end position="526"/>
    </location>
</feature>
<feature type="transmembrane region" description="Helical" evidence="11">
    <location>
        <begin position="321"/>
        <end position="342"/>
    </location>
</feature>
<evidence type="ECO:0000256" key="7">
    <source>
        <dbReference type="ARBA" id="ARBA00023136"/>
    </source>
</evidence>
<evidence type="ECO:0000256" key="5">
    <source>
        <dbReference type="ARBA" id="ARBA00022989"/>
    </source>
</evidence>
<evidence type="ECO:0000256" key="11">
    <source>
        <dbReference type="SAM" id="Phobius"/>
    </source>
</evidence>
<dbReference type="PROSITE" id="PS50261">
    <property type="entry name" value="G_PROTEIN_RECEP_F2_4"/>
    <property type="match status" value="1"/>
</dbReference>
<dbReference type="CDD" id="cd15039">
    <property type="entry name" value="7tmB3_Methuselah-like"/>
    <property type="match status" value="1"/>
</dbReference>
<dbReference type="Gene3D" id="1.20.1070.10">
    <property type="entry name" value="Rhodopsin 7-helix transmembrane proteins"/>
    <property type="match status" value="1"/>
</dbReference>
<dbReference type="Pfam" id="PF06652">
    <property type="entry name" value="Methuselah_N"/>
    <property type="match status" value="1"/>
</dbReference>
<feature type="transmembrane region" description="Helical" evidence="11">
    <location>
        <begin position="372"/>
        <end position="394"/>
    </location>
</feature>
<sequence length="526" mass="60460">MVCHDRSFLKIFFLILILLILILLILMTTLWSFGESVPQLPCEFLHSVNISGGRLDDSGGILYNDVYYKNINYATVDYSYDDDGRKIPVPVHTRGCVCQVMACVWLCCVPEFVSYDGDYPTCSAFNDTDQLIVEMNNGTGGTEQVDLFQKDDIFKVIWKESCNTYEADPNEWNMNKSGYVHSLSSLTVSQTEYCLIQTEDRNLSTLYFCNTPSKIKGDIVKQIGLILSIPFLLATLLIYAWIPELRNIHGKSLICYIFALTNAYIVLLIMHFGSNAIPCEAQGYLLYFFVLVAFFWLNVMCFDIFWTFSSGVVIKNERKRFLYYSLYAWGCPLVLVVLVAIFENTELIDDHLRPGFGINNCSFYTDKMVQFLYLYLPLLILIAANLYFFIVTAVRIIRVQRATGAALKNDSRRHNRFENDRHRFTLYLRLFIVMGVTWTFEIISWAMENSIWIFYVVDVCNCLLGVMIFFLFVWKQKVRKLVAKRIGRHRGFSRTKTTSVNTGSTMSGTRFTSAPDSTVPMNSLPA</sequence>
<proteinExistence type="inferred from homology"/>
<dbReference type="InterPro" id="IPR000832">
    <property type="entry name" value="GPCR_2_secretin-like"/>
</dbReference>
<dbReference type="EnsemblMetazoa" id="AALFPA23_021468.R31747">
    <property type="protein sequence ID" value="AALFPA23_021468.P31747"/>
    <property type="gene ID" value="AALFPA23_021468"/>
</dbReference>
<accession>A0ABM1ZTB6</accession>
<evidence type="ECO:0000256" key="9">
    <source>
        <dbReference type="ARBA" id="ARBA00023224"/>
    </source>
</evidence>
<dbReference type="Proteomes" id="UP000069940">
    <property type="component" value="Unassembled WGS sequence"/>
</dbReference>
<dbReference type="InterPro" id="IPR044860">
    <property type="entry name" value="Methusela_ecto_dom_1"/>
</dbReference>
<dbReference type="RefSeq" id="XP_062708339.1">
    <property type="nucleotide sequence ID" value="XM_062852355.1"/>
</dbReference>
<dbReference type="PANTHER" id="PTHR47154:SF2">
    <property type="entry name" value="G-PROTEIN COUPLED RECEPTOR MTH-RELATED"/>
    <property type="match status" value="1"/>
</dbReference>
<feature type="transmembrane region" description="Helical" evidence="11">
    <location>
        <begin position="284"/>
        <end position="309"/>
    </location>
</feature>
<dbReference type="InterPro" id="IPR010596">
    <property type="entry name" value="Methuselah_N_dom"/>
</dbReference>
<name>A0ABM1ZTB6_AEDAL</name>
<keyword evidence="9" id="KW-0807">Transducer</keyword>
<evidence type="ECO:0000256" key="2">
    <source>
        <dbReference type="ARBA" id="ARBA00008979"/>
    </source>
</evidence>
<keyword evidence="4 11" id="KW-0812">Transmembrane</keyword>
<feature type="transmembrane region" description="Helical" evidence="11">
    <location>
        <begin position="426"/>
        <end position="446"/>
    </location>
</feature>
<comment type="subcellular location">
    <subcellularLocation>
        <location evidence="1">Cell membrane</location>
        <topology evidence="1">Multi-pass membrane protein</topology>
    </subcellularLocation>
</comment>
<reference evidence="14" key="1">
    <citation type="journal article" date="2015" name="Proc. Natl. Acad. Sci. U.S.A.">
        <title>Genome sequence of the Asian Tiger mosquito, Aedes albopictus, reveals insights into its biology, genetics, and evolution.</title>
        <authorList>
            <person name="Chen X.G."/>
            <person name="Jiang X."/>
            <person name="Gu J."/>
            <person name="Xu M."/>
            <person name="Wu Y."/>
            <person name="Deng Y."/>
            <person name="Zhang C."/>
            <person name="Bonizzoni M."/>
            <person name="Dermauw W."/>
            <person name="Vontas J."/>
            <person name="Armbruster P."/>
            <person name="Huang X."/>
            <person name="Yang Y."/>
            <person name="Zhang H."/>
            <person name="He W."/>
            <person name="Peng H."/>
            <person name="Liu Y."/>
            <person name="Wu K."/>
            <person name="Chen J."/>
            <person name="Lirakis M."/>
            <person name="Topalis P."/>
            <person name="Van Leeuwen T."/>
            <person name="Hall A.B."/>
            <person name="Jiang X."/>
            <person name="Thorpe C."/>
            <person name="Mueller R.L."/>
            <person name="Sun C."/>
            <person name="Waterhouse R.M."/>
            <person name="Yan G."/>
            <person name="Tu Z.J."/>
            <person name="Fang X."/>
            <person name="James A.A."/>
        </authorList>
    </citation>
    <scope>NUCLEOTIDE SEQUENCE [LARGE SCALE GENOMIC DNA]</scope>
    <source>
        <strain evidence="14">Foshan</strain>
    </source>
</reference>
<dbReference type="GeneID" id="109621296"/>
<evidence type="ECO:0000256" key="8">
    <source>
        <dbReference type="ARBA" id="ARBA00023170"/>
    </source>
</evidence>
<evidence type="ECO:0000256" key="4">
    <source>
        <dbReference type="ARBA" id="ARBA00022692"/>
    </source>
</evidence>
<keyword evidence="5 11" id="KW-1133">Transmembrane helix</keyword>
<keyword evidence="7 11" id="KW-0472">Membrane</keyword>
<evidence type="ECO:0000313" key="13">
    <source>
        <dbReference type="EnsemblMetazoa" id="AALFPA23_021468.P31747"/>
    </source>
</evidence>
<organism evidence="13 14">
    <name type="scientific">Aedes albopictus</name>
    <name type="common">Asian tiger mosquito</name>
    <name type="synonym">Stegomyia albopicta</name>
    <dbReference type="NCBI Taxonomy" id="7160"/>
    <lineage>
        <taxon>Eukaryota</taxon>
        <taxon>Metazoa</taxon>
        <taxon>Ecdysozoa</taxon>
        <taxon>Arthropoda</taxon>
        <taxon>Hexapoda</taxon>
        <taxon>Insecta</taxon>
        <taxon>Pterygota</taxon>
        <taxon>Neoptera</taxon>
        <taxon>Endopterygota</taxon>
        <taxon>Diptera</taxon>
        <taxon>Nematocera</taxon>
        <taxon>Culicoidea</taxon>
        <taxon>Culicidae</taxon>
        <taxon>Culicinae</taxon>
        <taxon>Aedini</taxon>
        <taxon>Aedes</taxon>
        <taxon>Stegomyia</taxon>
    </lineage>
</organism>
<reference evidence="13" key="2">
    <citation type="submission" date="2025-05" db="UniProtKB">
        <authorList>
            <consortium name="EnsemblMetazoa"/>
        </authorList>
    </citation>
    <scope>IDENTIFICATION</scope>
    <source>
        <strain evidence="13">Foshan</strain>
    </source>
</reference>
<dbReference type="InterPro" id="IPR036272">
    <property type="entry name" value="Methuselah_N_sf"/>
</dbReference>
<feature type="transmembrane region" description="Helical" evidence="11">
    <location>
        <begin position="223"/>
        <end position="241"/>
    </location>
</feature>
<evidence type="ECO:0000256" key="10">
    <source>
        <dbReference type="SAM" id="MobiDB-lite"/>
    </source>
</evidence>
<evidence type="ECO:0000313" key="14">
    <source>
        <dbReference type="Proteomes" id="UP000069940"/>
    </source>
</evidence>
<dbReference type="InterPro" id="IPR017981">
    <property type="entry name" value="GPCR_2-like_7TM"/>
</dbReference>
<feature type="transmembrane region" description="Helical" evidence="11">
    <location>
        <begin position="253"/>
        <end position="272"/>
    </location>
</feature>
<dbReference type="InterPro" id="IPR051384">
    <property type="entry name" value="Mth_GPCR"/>
</dbReference>
<feature type="domain" description="G-protein coupled receptors family 2 profile 2" evidence="12">
    <location>
        <begin position="217"/>
        <end position="476"/>
    </location>
</feature>